<dbReference type="InterPro" id="IPR001509">
    <property type="entry name" value="Epimerase_deHydtase"/>
</dbReference>
<accession>A0AAD5K324</accession>
<sequence>MAQPATRKLLVVGGSGFLGLSVCKHAIRQGWETISLSRRGTPELFKQGQRSEWAEKVQWEAGDSLEPATYQHLLENVTDIVHTVGMISELDYKQVVGAKNLCDAANGMARLAGEAIGMRDRGNPLRETPRPTFERVNRDTTITLAKEAAKIPTMDAFVFISASDIFPLVDPRYISTKRQAEQFLFARPEFRSIVLRPGFMYSHERPAATPLATAIQVANMITKPVAKELDTLPFGTSLTTPPLHIDTVANAVISGIAQKGLKGIFDVQGIEQLSRAPHQSVSASPASSPSL</sequence>
<organism evidence="2 3">
    <name type="scientific">Phascolomyces articulosus</name>
    <dbReference type="NCBI Taxonomy" id="60185"/>
    <lineage>
        <taxon>Eukaryota</taxon>
        <taxon>Fungi</taxon>
        <taxon>Fungi incertae sedis</taxon>
        <taxon>Mucoromycota</taxon>
        <taxon>Mucoromycotina</taxon>
        <taxon>Mucoromycetes</taxon>
        <taxon>Mucorales</taxon>
        <taxon>Lichtheimiaceae</taxon>
        <taxon>Phascolomyces</taxon>
    </lineage>
</organism>
<feature type="domain" description="NAD-dependent epimerase/dehydratase" evidence="1">
    <location>
        <begin position="10"/>
        <end position="90"/>
    </location>
</feature>
<dbReference type="PANTHER" id="PTHR12126">
    <property type="entry name" value="NADH-UBIQUINONE OXIDOREDUCTASE 39 KDA SUBUNIT-RELATED"/>
    <property type="match status" value="1"/>
</dbReference>
<dbReference type="AlphaFoldDB" id="A0AAD5K324"/>
<reference evidence="2" key="1">
    <citation type="journal article" date="2022" name="IScience">
        <title>Evolution of zygomycete secretomes and the origins of terrestrial fungal ecologies.</title>
        <authorList>
            <person name="Chang Y."/>
            <person name="Wang Y."/>
            <person name="Mondo S."/>
            <person name="Ahrendt S."/>
            <person name="Andreopoulos W."/>
            <person name="Barry K."/>
            <person name="Beard J."/>
            <person name="Benny G.L."/>
            <person name="Blankenship S."/>
            <person name="Bonito G."/>
            <person name="Cuomo C."/>
            <person name="Desiro A."/>
            <person name="Gervers K.A."/>
            <person name="Hundley H."/>
            <person name="Kuo A."/>
            <person name="LaButti K."/>
            <person name="Lang B.F."/>
            <person name="Lipzen A."/>
            <person name="O'Donnell K."/>
            <person name="Pangilinan J."/>
            <person name="Reynolds N."/>
            <person name="Sandor L."/>
            <person name="Smith M.E."/>
            <person name="Tsang A."/>
            <person name="Grigoriev I.V."/>
            <person name="Stajich J.E."/>
            <person name="Spatafora J.W."/>
        </authorList>
    </citation>
    <scope>NUCLEOTIDE SEQUENCE</scope>
    <source>
        <strain evidence="2">RSA 2281</strain>
    </source>
</reference>
<name>A0AAD5K324_9FUNG</name>
<evidence type="ECO:0000313" key="3">
    <source>
        <dbReference type="Proteomes" id="UP001209540"/>
    </source>
</evidence>
<keyword evidence="3" id="KW-1185">Reference proteome</keyword>
<dbReference type="InterPro" id="IPR051207">
    <property type="entry name" value="ComplexI_NDUFA9_subunit"/>
</dbReference>
<dbReference type="SUPFAM" id="SSF51735">
    <property type="entry name" value="NAD(P)-binding Rossmann-fold domains"/>
    <property type="match status" value="1"/>
</dbReference>
<dbReference type="InterPro" id="IPR036291">
    <property type="entry name" value="NAD(P)-bd_dom_sf"/>
</dbReference>
<dbReference type="EMBL" id="JAIXMP010000010">
    <property type="protein sequence ID" value="KAI9266818.1"/>
    <property type="molecule type" value="Genomic_DNA"/>
</dbReference>
<dbReference type="Pfam" id="PF01370">
    <property type="entry name" value="Epimerase"/>
    <property type="match status" value="1"/>
</dbReference>
<evidence type="ECO:0000259" key="1">
    <source>
        <dbReference type="Pfam" id="PF01370"/>
    </source>
</evidence>
<gene>
    <name evidence="2" type="ORF">BDA99DRAFT_506760</name>
</gene>
<dbReference type="GO" id="GO:0044877">
    <property type="term" value="F:protein-containing complex binding"/>
    <property type="evidence" value="ECO:0007669"/>
    <property type="project" value="TreeGrafter"/>
</dbReference>
<protein>
    <recommendedName>
        <fullName evidence="1">NAD-dependent epimerase/dehydratase domain-containing protein</fullName>
    </recommendedName>
</protein>
<dbReference type="PANTHER" id="PTHR12126:SF16">
    <property type="entry name" value="MIOREX COMPLEX COMPONENT 2"/>
    <property type="match status" value="1"/>
</dbReference>
<evidence type="ECO:0000313" key="2">
    <source>
        <dbReference type="EMBL" id="KAI9266818.1"/>
    </source>
</evidence>
<dbReference type="GO" id="GO:0005739">
    <property type="term" value="C:mitochondrion"/>
    <property type="evidence" value="ECO:0007669"/>
    <property type="project" value="TreeGrafter"/>
</dbReference>
<reference evidence="2" key="2">
    <citation type="submission" date="2023-02" db="EMBL/GenBank/DDBJ databases">
        <authorList>
            <consortium name="DOE Joint Genome Institute"/>
            <person name="Mondo S.J."/>
            <person name="Chang Y."/>
            <person name="Wang Y."/>
            <person name="Ahrendt S."/>
            <person name="Andreopoulos W."/>
            <person name="Barry K."/>
            <person name="Beard J."/>
            <person name="Benny G.L."/>
            <person name="Blankenship S."/>
            <person name="Bonito G."/>
            <person name="Cuomo C."/>
            <person name="Desiro A."/>
            <person name="Gervers K.A."/>
            <person name="Hundley H."/>
            <person name="Kuo A."/>
            <person name="LaButti K."/>
            <person name="Lang B.F."/>
            <person name="Lipzen A."/>
            <person name="O'Donnell K."/>
            <person name="Pangilinan J."/>
            <person name="Reynolds N."/>
            <person name="Sandor L."/>
            <person name="Smith M.W."/>
            <person name="Tsang A."/>
            <person name="Grigoriev I.V."/>
            <person name="Stajich J.E."/>
            <person name="Spatafora J.W."/>
        </authorList>
    </citation>
    <scope>NUCLEOTIDE SEQUENCE</scope>
    <source>
        <strain evidence="2">RSA 2281</strain>
    </source>
</reference>
<dbReference type="Proteomes" id="UP001209540">
    <property type="component" value="Unassembled WGS sequence"/>
</dbReference>
<proteinExistence type="predicted"/>
<dbReference type="Gene3D" id="3.40.50.720">
    <property type="entry name" value="NAD(P)-binding Rossmann-like Domain"/>
    <property type="match status" value="1"/>
</dbReference>
<comment type="caution">
    <text evidence="2">The sequence shown here is derived from an EMBL/GenBank/DDBJ whole genome shotgun (WGS) entry which is preliminary data.</text>
</comment>